<dbReference type="Gene3D" id="2.40.50.770">
    <property type="entry name" value="RecQ-mediated genome instability protein Rmi1, C-terminal domain"/>
    <property type="match status" value="1"/>
</dbReference>
<evidence type="ECO:0000259" key="5">
    <source>
        <dbReference type="Pfam" id="PF21000"/>
    </source>
</evidence>
<evidence type="ECO:0000256" key="1">
    <source>
        <dbReference type="ARBA" id="ARBA00006395"/>
    </source>
</evidence>
<dbReference type="Pfam" id="PF21000">
    <property type="entry name" value="RMI1_N_N"/>
    <property type="match status" value="1"/>
</dbReference>
<dbReference type="InterPro" id="IPR013894">
    <property type="entry name" value="RMI1_OB"/>
</dbReference>
<dbReference type="PANTHER" id="PTHR14790:SF15">
    <property type="entry name" value="RECQ-MEDIATED GENOME INSTABILITY PROTEIN 1"/>
    <property type="match status" value="1"/>
</dbReference>
<dbReference type="GO" id="GO:0000724">
    <property type="term" value="P:double-strand break repair via homologous recombination"/>
    <property type="evidence" value="ECO:0007669"/>
    <property type="project" value="TreeGrafter"/>
</dbReference>
<organism evidence="6 7">
    <name type="scientific">Malassezia cuniculi</name>
    <dbReference type="NCBI Taxonomy" id="948313"/>
    <lineage>
        <taxon>Eukaryota</taxon>
        <taxon>Fungi</taxon>
        <taxon>Dikarya</taxon>
        <taxon>Basidiomycota</taxon>
        <taxon>Ustilaginomycotina</taxon>
        <taxon>Malasseziomycetes</taxon>
        <taxon>Malasseziales</taxon>
        <taxon>Malasseziaceae</taxon>
        <taxon>Malassezia</taxon>
    </lineage>
</organism>
<dbReference type="EMBL" id="CP119877">
    <property type="protein sequence ID" value="WFD33567.1"/>
    <property type="molecule type" value="Genomic_DNA"/>
</dbReference>
<feature type="compositionally biased region" description="Polar residues" evidence="3">
    <location>
        <begin position="279"/>
        <end position="305"/>
    </location>
</feature>
<sequence length="357" mass="38456">MDASRATLKREFPGLPLSEEWLTECVNYLRTSDPRFGNEKALIDAVRVQFLASDLRDSLDGAQIEPRLVQITGVTDVGVSAFSLLEAIKKRREDASVAIPRSMLRLELSDGIDTMTAYEHTRIDFLSIDVPLGTKLLLRSPAVESGVLILKQENVSLVGGVIPELAQDGERRLEETLCTKLGLQVSEQPRTGPRPATHSSSSQPQHLAADRPQTSNADTAPQTGPQHRALHSPAAQPLTVPSSPAVDDIWDIDAEQALVEAEQALQNTPAALETPQPSPADSTQSSGTQSALLSSLKTLTPVPSNTRKRQKTPSTTESLKIPAKKPIHTGNAPSDPIELSSDNEYGGETITLSDSDD</sequence>
<protein>
    <recommendedName>
        <fullName evidence="2">RecQ-mediated genome instability protein 1</fullName>
    </recommendedName>
</protein>
<dbReference type="InterPro" id="IPR049363">
    <property type="entry name" value="RMI1_N"/>
</dbReference>
<dbReference type="SMART" id="SM01161">
    <property type="entry name" value="DUF1767"/>
    <property type="match status" value="1"/>
</dbReference>
<dbReference type="Proteomes" id="UP001219933">
    <property type="component" value="Chromosome 1"/>
</dbReference>
<dbReference type="GO" id="GO:0000712">
    <property type="term" value="P:resolution of meiotic recombination intermediates"/>
    <property type="evidence" value="ECO:0007669"/>
    <property type="project" value="TreeGrafter"/>
</dbReference>
<keyword evidence="7" id="KW-1185">Reference proteome</keyword>
<name>A0AAF0J4M3_9BASI</name>
<feature type="region of interest" description="Disordered" evidence="3">
    <location>
        <begin position="182"/>
        <end position="245"/>
    </location>
</feature>
<feature type="region of interest" description="Disordered" evidence="3">
    <location>
        <begin position="271"/>
        <end position="357"/>
    </location>
</feature>
<proteinExistence type="inferred from homology"/>
<evidence type="ECO:0000256" key="2">
    <source>
        <dbReference type="ARBA" id="ARBA00018987"/>
    </source>
</evidence>
<dbReference type="Pfam" id="PF08585">
    <property type="entry name" value="RMI1_N_C"/>
    <property type="match status" value="1"/>
</dbReference>
<feature type="domain" description="RecQ mediated genome instability protein 1 OB-fold" evidence="4">
    <location>
        <begin position="66"/>
        <end position="170"/>
    </location>
</feature>
<dbReference type="PANTHER" id="PTHR14790">
    <property type="entry name" value="RECQ-MEDIATED GENOME INSTABILITY PROTEIN 1 RMI1"/>
    <property type="match status" value="1"/>
</dbReference>
<reference evidence="6" key="1">
    <citation type="submission" date="2023-03" db="EMBL/GenBank/DDBJ databases">
        <title>Mating type loci evolution in Malassezia.</title>
        <authorList>
            <person name="Coelho M.A."/>
        </authorList>
    </citation>
    <scope>NUCLEOTIDE SEQUENCE</scope>
    <source>
        <strain evidence="6">CBS 11721</strain>
    </source>
</reference>
<evidence type="ECO:0000313" key="6">
    <source>
        <dbReference type="EMBL" id="WFD33567.1"/>
    </source>
</evidence>
<evidence type="ECO:0000259" key="4">
    <source>
        <dbReference type="Pfam" id="PF08585"/>
    </source>
</evidence>
<dbReference type="GO" id="GO:0031422">
    <property type="term" value="C:RecQ family helicase-topoisomerase III complex"/>
    <property type="evidence" value="ECO:0007669"/>
    <property type="project" value="TreeGrafter"/>
</dbReference>
<gene>
    <name evidence="6" type="ORF">MCUN1_000380</name>
</gene>
<dbReference type="AlphaFoldDB" id="A0AAF0J4M3"/>
<dbReference type="GO" id="GO:0016604">
    <property type="term" value="C:nuclear body"/>
    <property type="evidence" value="ECO:0007669"/>
    <property type="project" value="TreeGrafter"/>
</dbReference>
<comment type="similarity">
    <text evidence="1">Belongs to the RMI1 family.</text>
</comment>
<accession>A0AAF0J4M3</accession>
<evidence type="ECO:0000256" key="3">
    <source>
        <dbReference type="SAM" id="MobiDB-lite"/>
    </source>
</evidence>
<feature type="domain" description="RMI1 N-terminal" evidence="5">
    <location>
        <begin position="8"/>
        <end position="58"/>
    </location>
</feature>
<evidence type="ECO:0000313" key="7">
    <source>
        <dbReference type="Proteomes" id="UP001219933"/>
    </source>
</evidence>
<feature type="compositionally biased region" description="Polar residues" evidence="3">
    <location>
        <begin position="212"/>
        <end position="225"/>
    </location>
</feature>
<dbReference type="InterPro" id="IPR042470">
    <property type="entry name" value="RMI1_N_C_sf"/>
</dbReference>